<dbReference type="AlphaFoldDB" id="A0A381XWT5"/>
<gene>
    <name evidence="1" type="ORF">METZ01_LOCUS121806</name>
</gene>
<dbReference type="PANTHER" id="PTHR34598">
    <property type="entry name" value="BLL6449 PROTEIN"/>
    <property type="match status" value="1"/>
</dbReference>
<accession>A0A381XWT5</accession>
<organism evidence="1">
    <name type="scientific">marine metagenome</name>
    <dbReference type="NCBI Taxonomy" id="408172"/>
    <lineage>
        <taxon>unclassified sequences</taxon>
        <taxon>metagenomes</taxon>
        <taxon>ecological metagenomes</taxon>
    </lineage>
</organism>
<evidence type="ECO:0008006" key="2">
    <source>
        <dbReference type="Google" id="ProtNLM"/>
    </source>
</evidence>
<proteinExistence type="predicted"/>
<dbReference type="InterPro" id="IPR044053">
    <property type="entry name" value="AsaB-like"/>
</dbReference>
<reference evidence="1" key="1">
    <citation type="submission" date="2018-05" db="EMBL/GenBank/DDBJ databases">
        <authorList>
            <person name="Lanie J.A."/>
            <person name="Ng W.-L."/>
            <person name="Kazmierczak K.M."/>
            <person name="Andrzejewski T.M."/>
            <person name="Davidsen T.M."/>
            <person name="Wayne K.J."/>
            <person name="Tettelin H."/>
            <person name="Glass J.I."/>
            <person name="Rusch D."/>
            <person name="Podicherti R."/>
            <person name="Tsui H.-C.T."/>
            <person name="Winkler M.E."/>
        </authorList>
    </citation>
    <scope>NUCLEOTIDE SEQUENCE</scope>
</reference>
<protein>
    <recommendedName>
        <fullName evidence="2">Methyltransferase</fullName>
    </recommendedName>
</protein>
<dbReference type="EMBL" id="UINC01016586">
    <property type="protein sequence ID" value="SVA68952.1"/>
    <property type="molecule type" value="Genomic_DNA"/>
</dbReference>
<dbReference type="NCBIfam" id="NF041278">
    <property type="entry name" value="CmcJ_NvfI_EfuI"/>
    <property type="match status" value="1"/>
</dbReference>
<evidence type="ECO:0000313" key="1">
    <source>
        <dbReference type="EMBL" id="SVA68952.1"/>
    </source>
</evidence>
<sequence length="269" mass="30221">MDFTGYLNYSGESEKAPPQIGVPAAIHDARADRGVEDSPRDSTDLLLDGHGFLLVHAPSAVDDWADAHDVARIYYAESQALAQALLPSFDVMPINSHTFRNEDIKEHYWVDGIQYGPCAEFVHNDYADFMAPDRKGVEKTFAEVMGMPADRRVIGINIWRSVTDTPLERYPLTVCDRTSIDPDDLVYELNPNAPKPFNAHYCRPNPGQRWNYYSHIAKDEALVFTTYDSNPGDGELFRPTLHTAVQIPGTDGRTPRVSVEVRFFAYSPP</sequence>
<dbReference type="GO" id="GO:0016491">
    <property type="term" value="F:oxidoreductase activity"/>
    <property type="evidence" value="ECO:0007669"/>
    <property type="project" value="InterPro"/>
</dbReference>
<name>A0A381XWT5_9ZZZZ</name>
<dbReference type="PANTHER" id="PTHR34598:SF3">
    <property type="entry name" value="OXIDOREDUCTASE AN1597"/>
    <property type="match status" value="1"/>
</dbReference>